<reference evidence="1 2" key="1">
    <citation type="submission" date="2017-05" db="EMBL/GenBank/DDBJ databases">
        <title>High clonality and local adaptation shapes Vibrionaceae linages within an endangered oasis.</title>
        <authorList>
            <person name="Vazquez-Rosas-Landa M."/>
        </authorList>
    </citation>
    <scope>NUCLEOTIDE SEQUENCE [LARGE SCALE GENOMIC DNA]</scope>
    <source>
        <strain evidence="1 2">P46_P4S1P180</strain>
    </source>
</reference>
<protein>
    <submittedName>
        <fullName evidence="1">Uncharacterized protein</fullName>
    </submittedName>
</protein>
<accession>A0A7X4XXS2</accession>
<proteinExistence type="predicted"/>
<dbReference type="AlphaFoldDB" id="A0A7X4XXS2"/>
<evidence type="ECO:0000313" key="1">
    <source>
        <dbReference type="EMBL" id="NAW65391.1"/>
    </source>
</evidence>
<evidence type="ECO:0000313" key="2">
    <source>
        <dbReference type="Proteomes" id="UP000465712"/>
    </source>
</evidence>
<dbReference type="RefSeq" id="WP_155804966.1">
    <property type="nucleotide sequence ID" value="NZ_WXWU01000071.1"/>
</dbReference>
<sequence length="57" mass="6405">MKKFAMFVTAALMAFSFNALAYTLSGTPTQIPQDAMQYCAGAQNFWVCVDTFERQNK</sequence>
<dbReference type="OrthoDB" id="5820913at2"/>
<organism evidence="1 2">
    <name type="scientific">Photobacterium halotolerans</name>
    <dbReference type="NCBI Taxonomy" id="265726"/>
    <lineage>
        <taxon>Bacteria</taxon>
        <taxon>Pseudomonadati</taxon>
        <taxon>Pseudomonadota</taxon>
        <taxon>Gammaproteobacteria</taxon>
        <taxon>Vibrionales</taxon>
        <taxon>Vibrionaceae</taxon>
        <taxon>Photobacterium</taxon>
    </lineage>
</organism>
<gene>
    <name evidence="1" type="ORF">CAG72_09195</name>
</gene>
<dbReference type="Proteomes" id="UP000465712">
    <property type="component" value="Unassembled WGS sequence"/>
</dbReference>
<dbReference type="EMBL" id="WXWW01000144">
    <property type="protein sequence ID" value="NAW65391.1"/>
    <property type="molecule type" value="Genomic_DNA"/>
</dbReference>
<comment type="caution">
    <text evidence="1">The sequence shown here is derived from an EMBL/GenBank/DDBJ whole genome shotgun (WGS) entry which is preliminary data.</text>
</comment>
<name>A0A7X4XXS2_9GAMM</name>